<proteinExistence type="inferred from homology"/>
<evidence type="ECO:0000256" key="9">
    <source>
        <dbReference type="PROSITE-ProRule" id="PRU01373"/>
    </source>
</evidence>
<keyword evidence="3" id="KW-0328">Glycosyltransferase</keyword>
<evidence type="ECO:0000256" key="7">
    <source>
        <dbReference type="ARBA" id="ARBA00022984"/>
    </source>
</evidence>
<comment type="similarity">
    <text evidence="2">Belongs to the YkuD family.</text>
</comment>
<evidence type="ECO:0000256" key="2">
    <source>
        <dbReference type="ARBA" id="ARBA00005992"/>
    </source>
</evidence>
<keyword evidence="6 9" id="KW-0133">Cell shape</keyword>
<keyword evidence="8 9" id="KW-0961">Cell wall biogenesis/degradation</keyword>
<dbReference type="GO" id="GO:0071972">
    <property type="term" value="F:peptidoglycan L,D-transpeptidase activity"/>
    <property type="evidence" value="ECO:0007669"/>
    <property type="project" value="TreeGrafter"/>
</dbReference>
<dbReference type="InterPro" id="IPR005490">
    <property type="entry name" value="LD_TPept_cat_dom"/>
</dbReference>
<dbReference type="PANTHER" id="PTHR30582">
    <property type="entry name" value="L,D-TRANSPEPTIDASE"/>
    <property type="match status" value="1"/>
</dbReference>
<dbReference type="Proteomes" id="UP000469011">
    <property type="component" value="Unassembled WGS sequence"/>
</dbReference>
<reference evidence="11 12" key="1">
    <citation type="submission" date="2020-01" db="EMBL/GenBank/DDBJ databases">
        <title>Jiella pacifica sp. nov.</title>
        <authorList>
            <person name="Xue Z."/>
            <person name="Zhu S."/>
            <person name="Chen J."/>
            <person name="Yang J."/>
        </authorList>
    </citation>
    <scope>NUCLEOTIDE SEQUENCE [LARGE SCALE GENOMIC DNA]</scope>
    <source>
        <strain evidence="11 12">40Bstr34</strain>
    </source>
</reference>
<evidence type="ECO:0000259" key="10">
    <source>
        <dbReference type="PROSITE" id="PS52029"/>
    </source>
</evidence>
<accession>A0A6N9T8T3</accession>
<dbReference type="SUPFAM" id="SSF141523">
    <property type="entry name" value="L,D-transpeptidase catalytic domain-like"/>
    <property type="match status" value="1"/>
</dbReference>
<sequence length="260" mass="28337">MTNLKNGQNGASERVLPACSTHHHHRPGSSIGNLHRRGFLAGLATVALSGCVATPEPARVIAAQAPEPEPVLPAMYRAMPSERFPIPAVDIKRLEPQLWRQVVDYPTDERVGTLIVDTPAKYLYLVREGGKAMRYGIGVGRDGFSWSGRAVIAYKREWPTWTPPAEMIERQPELAPYSAANGGMPPGLDNPLGARALYIFQDGRDTLYRLHGTNQAWSIGRAVSSGCIRLLNQDVIDLYGRVPDGTPIRVIPDPSTAIAA</sequence>
<keyword evidence="7 9" id="KW-0573">Peptidoglycan synthesis</keyword>
<comment type="caution">
    <text evidence="11">The sequence shown here is derived from an EMBL/GenBank/DDBJ whole genome shotgun (WGS) entry which is preliminary data.</text>
</comment>
<dbReference type="PANTHER" id="PTHR30582:SF24">
    <property type="entry name" value="L,D-TRANSPEPTIDASE ERFK_SRFK-RELATED"/>
    <property type="match status" value="1"/>
</dbReference>
<evidence type="ECO:0000256" key="4">
    <source>
        <dbReference type="ARBA" id="ARBA00022679"/>
    </source>
</evidence>
<dbReference type="EMBL" id="JAAAMG010000041">
    <property type="protein sequence ID" value="NDW07847.1"/>
    <property type="molecule type" value="Genomic_DNA"/>
</dbReference>
<gene>
    <name evidence="11" type="ORF">GTK09_25925</name>
</gene>
<dbReference type="UniPathway" id="UPA00219"/>
<evidence type="ECO:0000313" key="11">
    <source>
        <dbReference type="EMBL" id="NDW07847.1"/>
    </source>
</evidence>
<evidence type="ECO:0000256" key="6">
    <source>
        <dbReference type="ARBA" id="ARBA00022960"/>
    </source>
</evidence>
<dbReference type="Pfam" id="PF03734">
    <property type="entry name" value="YkuD"/>
    <property type="match status" value="1"/>
</dbReference>
<dbReference type="PROSITE" id="PS51318">
    <property type="entry name" value="TAT"/>
    <property type="match status" value="1"/>
</dbReference>
<organism evidence="11 12">
    <name type="scientific">Jiella pacifica</name>
    <dbReference type="NCBI Taxonomy" id="2696469"/>
    <lineage>
        <taxon>Bacteria</taxon>
        <taxon>Pseudomonadati</taxon>
        <taxon>Pseudomonadota</taxon>
        <taxon>Alphaproteobacteria</taxon>
        <taxon>Hyphomicrobiales</taxon>
        <taxon>Aurantimonadaceae</taxon>
        <taxon>Jiella</taxon>
    </lineage>
</organism>
<dbReference type="GO" id="GO:0005576">
    <property type="term" value="C:extracellular region"/>
    <property type="evidence" value="ECO:0007669"/>
    <property type="project" value="TreeGrafter"/>
</dbReference>
<keyword evidence="5" id="KW-0378">Hydrolase</keyword>
<dbReference type="FunFam" id="2.40.440.10:FF:000002">
    <property type="entry name" value="L,D-transpeptidase ErfK/SrfK"/>
    <property type="match status" value="1"/>
</dbReference>
<evidence type="ECO:0000256" key="1">
    <source>
        <dbReference type="ARBA" id="ARBA00004752"/>
    </source>
</evidence>
<keyword evidence="12" id="KW-1185">Reference proteome</keyword>
<dbReference type="InterPro" id="IPR006311">
    <property type="entry name" value="TAT_signal"/>
</dbReference>
<dbReference type="PROSITE" id="PS52029">
    <property type="entry name" value="LD_TPASE"/>
    <property type="match status" value="1"/>
</dbReference>
<dbReference type="Gene3D" id="2.40.440.10">
    <property type="entry name" value="L,D-transpeptidase catalytic domain-like"/>
    <property type="match status" value="1"/>
</dbReference>
<evidence type="ECO:0000256" key="3">
    <source>
        <dbReference type="ARBA" id="ARBA00022676"/>
    </source>
</evidence>
<dbReference type="InterPro" id="IPR038063">
    <property type="entry name" value="Transpep_catalytic_dom"/>
</dbReference>
<dbReference type="GO" id="GO:0071555">
    <property type="term" value="P:cell wall organization"/>
    <property type="evidence" value="ECO:0007669"/>
    <property type="project" value="UniProtKB-UniRule"/>
</dbReference>
<evidence type="ECO:0000256" key="8">
    <source>
        <dbReference type="ARBA" id="ARBA00023316"/>
    </source>
</evidence>
<dbReference type="GO" id="GO:0008360">
    <property type="term" value="P:regulation of cell shape"/>
    <property type="evidence" value="ECO:0007669"/>
    <property type="project" value="UniProtKB-UniRule"/>
</dbReference>
<evidence type="ECO:0000313" key="12">
    <source>
        <dbReference type="Proteomes" id="UP000469011"/>
    </source>
</evidence>
<dbReference type="RefSeq" id="WP_163466303.1">
    <property type="nucleotide sequence ID" value="NZ_JAAAMG010000041.1"/>
</dbReference>
<keyword evidence="4" id="KW-0808">Transferase</keyword>
<evidence type="ECO:0000256" key="5">
    <source>
        <dbReference type="ARBA" id="ARBA00022801"/>
    </source>
</evidence>
<dbReference type="GO" id="GO:0018104">
    <property type="term" value="P:peptidoglycan-protein cross-linking"/>
    <property type="evidence" value="ECO:0007669"/>
    <property type="project" value="TreeGrafter"/>
</dbReference>
<feature type="active site" description="Proton donor/acceptor" evidence="9">
    <location>
        <position position="211"/>
    </location>
</feature>
<comment type="pathway">
    <text evidence="1 9">Cell wall biogenesis; peptidoglycan biosynthesis.</text>
</comment>
<feature type="active site" description="Nucleophile" evidence="9">
    <location>
        <position position="227"/>
    </location>
</feature>
<feature type="domain" description="L,D-TPase catalytic" evidence="10">
    <location>
        <begin position="112"/>
        <end position="251"/>
    </location>
</feature>
<dbReference type="CDD" id="cd16913">
    <property type="entry name" value="YkuD_like"/>
    <property type="match status" value="1"/>
</dbReference>
<dbReference type="AlphaFoldDB" id="A0A6N9T8T3"/>
<protein>
    <submittedName>
        <fullName evidence="11">L,D-transpeptidase family protein</fullName>
    </submittedName>
</protein>
<dbReference type="GO" id="GO:0016757">
    <property type="term" value="F:glycosyltransferase activity"/>
    <property type="evidence" value="ECO:0007669"/>
    <property type="project" value="UniProtKB-KW"/>
</dbReference>
<dbReference type="InterPro" id="IPR050979">
    <property type="entry name" value="LD-transpeptidase"/>
</dbReference>
<name>A0A6N9T8T3_9HYPH</name>